<protein>
    <submittedName>
        <fullName evidence="2">Uncharacterized protein</fullName>
    </submittedName>
</protein>
<dbReference type="AlphaFoldDB" id="A0A820HNR8"/>
<evidence type="ECO:0000313" key="3">
    <source>
        <dbReference type="Proteomes" id="UP000663836"/>
    </source>
</evidence>
<dbReference type="Proteomes" id="UP000663836">
    <property type="component" value="Unassembled WGS sequence"/>
</dbReference>
<dbReference type="EMBL" id="CAJOBD010033697">
    <property type="protein sequence ID" value="CAF4293976.1"/>
    <property type="molecule type" value="Genomic_DNA"/>
</dbReference>
<comment type="caution">
    <text evidence="2">The sequence shown here is derived from an EMBL/GenBank/DDBJ whole genome shotgun (WGS) entry which is preliminary data.</text>
</comment>
<evidence type="ECO:0000313" key="2">
    <source>
        <dbReference type="EMBL" id="CAF4293976.1"/>
    </source>
</evidence>
<evidence type="ECO:0000256" key="1">
    <source>
        <dbReference type="SAM" id="MobiDB-lite"/>
    </source>
</evidence>
<reference evidence="2" key="1">
    <citation type="submission" date="2021-02" db="EMBL/GenBank/DDBJ databases">
        <authorList>
            <person name="Nowell W R."/>
        </authorList>
    </citation>
    <scope>NUCLEOTIDE SEQUENCE</scope>
</reference>
<proteinExistence type="predicted"/>
<gene>
    <name evidence="2" type="ORF">JBS370_LOCUS40163</name>
</gene>
<name>A0A820HNR8_9BILA</name>
<organism evidence="2 3">
    <name type="scientific">Rotaria sordida</name>
    <dbReference type="NCBI Taxonomy" id="392033"/>
    <lineage>
        <taxon>Eukaryota</taxon>
        <taxon>Metazoa</taxon>
        <taxon>Spiralia</taxon>
        <taxon>Gnathifera</taxon>
        <taxon>Rotifera</taxon>
        <taxon>Eurotatoria</taxon>
        <taxon>Bdelloidea</taxon>
        <taxon>Philodinida</taxon>
        <taxon>Philodinidae</taxon>
        <taxon>Rotaria</taxon>
    </lineage>
</organism>
<sequence length="30" mass="3381">NSQLKPKTNPSKERENSSDFIDNPDVPPLI</sequence>
<feature type="non-terminal residue" evidence="2">
    <location>
        <position position="1"/>
    </location>
</feature>
<accession>A0A820HNR8</accession>
<feature type="region of interest" description="Disordered" evidence="1">
    <location>
        <begin position="1"/>
        <end position="30"/>
    </location>
</feature>